<organism evidence="2 3">
    <name type="scientific">Candidatus Polarisedimenticola svalbardensis</name>
    <dbReference type="NCBI Taxonomy" id="2886004"/>
    <lineage>
        <taxon>Bacteria</taxon>
        <taxon>Pseudomonadati</taxon>
        <taxon>Acidobacteriota</taxon>
        <taxon>Candidatus Polarisedimenticolia</taxon>
        <taxon>Candidatus Polarisedimenticolales</taxon>
        <taxon>Candidatus Polarisedimenticolaceae</taxon>
        <taxon>Candidatus Polarisedimenticola</taxon>
    </lineage>
</organism>
<protein>
    <recommendedName>
        <fullName evidence="4">Lipoprotein</fullName>
    </recommendedName>
</protein>
<evidence type="ECO:0000313" key="2">
    <source>
        <dbReference type="EMBL" id="MBD3867560.1"/>
    </source>
</evidence>
<feature type="signal peptide" evidence="1">
    <location>
        <begin position="1"/>
        <end position="18"/>
    </location>
</feature>
<comment type="caution">
    <text evidence="2">The sequence shown here is derived from an EMBL/GenBank/DDBJ whole genome shotgun (WGS) entry which is preliminary data.</text>
</comment>
<sequence>MKRSMVFLAVVALMAALAGCAPLPGSNLDETDSLLVLQLPDTRTIPAEWGSLAAVSNSSKFPDVFQLWFENEAGEIYLVVFDNKTRSLLTSSRAIARQ</sequence>
<gene>
    <name evidence="2" type="ORF">IFK94_05495</name>
</gene>
<evidence type="ECO:0008006" key="4">
    <source>
        <dbReference type="Google" id="ProtNLM"/>
    </source>
</evidence>
<reference evidence="2 3" key="1">
    <citation type="submission" date="2020-08" db="EMBL/GenBank/DDBJ databases">
        <title>Acidobacteriota in marine sediments use diverse sulfur dissimilation pathways.</title>
        <authorList>
            <person name="Wasmund K."/>
        </authorList>
    </citation>
    <scope>NUCLEOTIDE SEQUENCE [LARGE SCALE GENOMIC DNA]</scope>
    <source>
        <strain evidence="2">MAG AM4</strain>
    </source>
</reference>
<dbReference type="AlphaFoldDB" id="A0A8J7C1I2"/>
<keyword evidence="1" id="KW-0732">Signal</keyword>
<accession>A0A8J7C1I2</accession>
<dbReference type="EMBL" id="JACXWD010000012">
    <property type="protein sequence ID" value="MBD3867560.1"/>
    <property type="molecule type" value="Genomic_DNA"/>
</dbReference>
<dbReference type="Proteomes" id="UP000648239">
    <property type="component" value="Unassembled WGS sequence"/>
</dbReference>
<name>A0A8J7C1I2_9BACT</name>
<evidence type="ECO:0000256" key="1">
    <source>
        <dbReference type="SAM" id="SignalP"/>
    </source>
</evidence>
<evidence type="ECO:0000313" key="3">
    <source>
        <dbReference type="Proteomes" id="UP000648239"/>
    </source>
</evidence>
<dbReference type="PROSITE" id="PS51257">
    <property type="entry name" value="PROKAR_LIPOPROTEIN"/>
    <property type="match status" value="1"/>
</dbReference>
<proteinExistence type="predicted"/>
<feature type="chain" id="PRO_5035239649" description="Lipoprotein" evidence="1">
    <location>
        <begin position="19"/>
        <end position="98"/>
    </location>
</feature>